<keyword evidence="1 3" id="KW-0808">Transferase</keyword>
<dbReference type="Gene3D" id="3.90.550.10">
    <property type="entry name" value="Spore Coat Polysaccharide Biosynthesis Protein SpsA, Chain A"/>
    <property type="match status" value="1"/>
</dbReference>
<dbReference type="InterPro" id="IPR029044">
    <property type="entry name" value="Nucleotide-diphossugar_trans"/>
</dbReference>
<evidence type="ECO:0000313" key="3">
    <source>
        <dbReference type="EMBL" id="JAC74960.1"/>
    </source>
</evidence>
<dbReference type="GO" id="GO:0006011">
    <property type="term" value="P:UDP-alpha-D-glucose metabolic process"/>
    <property type="evidence" value="ECO:0007669"/>
    <property type="project" value="InterPro"/>
</dbReference>
<evidence type="ECO:0000256" key="2">
    <source>
        <dbReference type="ARBA" id="ARBA00022695"/>
    </source>
</evidence>
<evidence type="ECO:0000256" key="1">
    <source>
        <dbReference type="ARBA" id="ARBA00022679"/>
    </source>
</evidence>
<protein>
    <submittedName>
        <fullName evidence="3">Utp--glucose-1-phosphate uridylyltransferase</fullName>
    </submittedName>
</protein>
<proteinExistence type="predicted"/>
<gene>
    <name evidence="3" type="ORF">TSPGSL018_24527</name>
</gene>
<dbReference type="SUPFAM" id="SSF53448">
    <property type="entry name" value="Nucleotide-diphospho-sugar transferases"/>
    <property type="match status" value="1"/>
</dbReference>
<dbReference type="AlphaFoldDB" id="A0A061RW79"/>
<accession>A0A061RW79</accession>
<organism evidence="3">
    <name type="scientific">Tetraselmis sp. GSL018</name>
    <dbReference type="NCBI Taxonomy" id="582737"/>
    <lineage>
        <taxon>Eukaryota</taxon>
        <taxon>Viridiplantae</taxon>
        <taxon>Chlorophyta</taxon>
        <taxon>core chlorophytes</taxon>
        <taxon>Chlorodendrophyceae</taxon>
        <taxon>Chlorodendrales</taxon>
        <taxon>Chlorodendraceae</taxon>
        <taxon>Tetraselmis</taxon>
    </lineage>
</organism>
<name>A0A061RW79_9CHLO</name>
<reference evidence="3" key="1">
    <citation type="submission" date="2014-05" db="EMBL/GenBank/DDBJ databases">
        <title>The transcriptome of the halophilic microalga Tetraselmis sp. GSL018 isolated from the Great Salt Lake, Utah.</title>
        <authorList>
            <person name="Jinkerson R.E."/>
            <person name="D'Adamo S."/>
            <person name="Posewitz M.C."/>
        </authorList>
    </citation>
    <scope>NUCLEOTIDE SEQUENCE</scope>
    <source>
        <strain evidence="3">GSL018</strain>
    </source>
</reference>
<dbReference type="GO" id="GO:0003983">
    <property type="term" value="F:UTP:glucose-1-phosphate uridylyltransferase activity"/>
    <property type="evidence" value="ECO:0007669"/>
    <property type="project" value="InterPro"/>
</dbReference>
<keyword evidence="2 3" id="KW-0548">Nucleotidyltransferase</keyword>
<sequence length="86" mass="9524">MANPALPPDTFLTAFGLYVLTPEIFPILKRQIQNNARECGSFQLTSALDELRKDQGLVGICVAGERYNIGTPQSFLRSLQDLQLAQ</sequence>
<dbReference type="PANTHER" id="PTHR43197">
    <property type="entry name" value="UTP--GLUCOSE-1-PHOSPHATE URIDYLYLTRANSFERASE"/>
    <property type="match status" value="1"/>
</dbReference>
<dbReference type="EMBL" id="GBEZ01010757">
    <property type="protein sequence ID" value="JAC74960.1"/>
    <property type="molecule type" value="Transcribed_RNA"/>
</dbReference>
<dbReference type="PANTHER" id="PTHR43197:SF1">
    <property type="entry name" value="UTP--GLUCOSE-1-PHOSPHATE URIDYLYLTRANSFERASE"/>
    <property type="match status" value="1"/>
</dbReference>
<dbReference type="InterPro" id="IPR005771">
    <property type="entry name" value="GalU_uridylyltTrfase_bac/arc"/>
</dbReference>